<dbReference type="Proteomes" id="UP000182836">
    <property type="component" value="Unassembled WGS sequence"/>
</dbReference>
<sequence length="129" mass="14105">MRKICKPGTPVISCPPSTIQKQCDVFTHFPFISISRACDGAVIPIYRTFTTSLPTVTIDIENSGTCPITVIVEHRNSPIPIMEVIQPDLDFAMTVEFVTSISVQCSTSTEPENECNFSVGLDISNCICC</sequence>
<reference evidence="1 2" key="1">
    <citation type="submission" date="2016-10" db="EMBL/GenBank/DDBJ databases">
        <authorList>
            <person name="de Groot N.N."/>
        </authorList>
    </citation>
    <scope>NUCLEOTIDE SEQUENCE [LARGE SCALE GENOMIC DNA]</scope>
    <source>
        <strain evidence="1 2">DSM 2895</strain>
    </source>
</reference>
<dbReference type="EMBL" id="FNED01000034">
    <property type="protein sequence ID" value="SDJ95900.1"/>
    <property type="molecule type" value="Genomic_DNA"/>
</dbReference>
<dbReference type="AlphaFoldDB" id="A0A1G8Y1I9"/>
<evidence type="ECO:0000313" key="1">
    <source>
        <dbReference type="EMBL" id="SDJ95900.1"/>
    </source>
</evidence>
<protein>
    <submittedName>
        <fullName evidence="1">Uncharacterized protein</fullName>
    </submittedName>
</protein>
<gene>
    <name evidence="1" type="ORF">SAMN04487909_1343</name>
</gene>
<organism evidence="1 2">
    <name type="scientific">Aneurinibacillus migulanus</name>
    <name type="common">Bacillus migulanus</name>
    <dbReference type="NCBI Taxonomy" id="47500"/>
    <lineage>
        <taxon>Bacteria</taxon>
        <taxon>Bacillati</taxon>
        <taxon>Bacillota</taxon>
        <taxon>Bacilli</taxon>
        <taxon>Bacillales</taxon>
        <taxon>Paenibacillaceae</taxon>
        <taxon>Aneurinibacillus group</taxon>
        <taxon>Aneurinibacillus</taxon>
    </lineage>
</organism>
<name>A0A1G8Y1I9_ANEMI</name>
<evidence type="ECO:0000313" key="2">
    <source>
        <dbReference type="Proteomes" id="UP000182836"/>
    </source>
</evidence>
<proteinExistence type="predicted"/>
<accession>A0A1G8Y1I9</accession>